<keyword evidence="7" id="KW-1185">Reference proteome</keyword>
<dbReference type="Proteomes" id="UP001518990">
    <property type="component" value="Unassembled WGS sequence"/>
</dbReference>
<dbReference type="InterPro" id="IPR036661">
    <property type="entry name" value="Luciferase-like_sf"/>
</dbReference>
<dbReference type="PANTHER" id="PTHR42847:SF9">
    <property type="entry name" value="BLL6451 PROTEIN"/>
    <property type="match status" value="1"/>
</dbReference>
<evidence type="ECO:0000256" key="4">
    <source>
        <dbReference type="ARBA" id="ARBA00023033"/>
    </source>
</evidence>
<dbReference type="EMBL" id="JACTNF010000001">
    <property type="protein sequence ID" value="MBO1073347.1"/>
    <property type="molecule type" value="Genomic_DNA"/>
</dbReference>
<dbReference type="PANTHER" id="PTHR42847">
    <property type="entry name" value="ALKANESULFONATE MONOOXYGENASE"/>
    <property type="match status" value="1"/>
</dbReference>
<dbReference type="RefSeq" id="WP_207444947.1">
    <property type="nucleotide sequence ID" value="NZ_CP061091.1"/>
</dbReference>
<evidence type="ECO:0000313" key="6">
    <source>
        <dbReference type="EMBL" id="MBO1073347.1"/>
    </source>
</evidence>
<evidence type="ECO:0000313" key="7">
    <source>
        <dbReference type="Proteomes" id="UP001518990"/>
    </source>
</evidence>
<keyword evidence="4" id="KW-0503">Monooxygenase</keyword>
<dbReference type="InterPro" id="IPR011251">
    <property type="entry name" value="Luciferase-like_dom"/>
</dbReference>
<dbReference type="CDD" id="cd01094">
    <property type="entry name" value="Alkanesulfonate_monoxygenase"/>
    <property type="match status" value="1"/>
</dbReference>
<protein>
    <submittedName>
        <fullName evidence="6">LLM class flavin-dependent oxidoreductase</fullName>
    </submittedName>
</protein>
<dbReference type="Pfam" id="PF00296">
    <property type="entry name" value="Bac_luciferase"/>
    <property type="match status" value="1"/>
</dbReference>
<evidence type="ECO:0000256" key="2">
    <source>
        <dbReference type="ARBA" id="ARBA00022643"/>
    </source>
</evidence>
<comment type="caution">
    <text evidence="6">The sequence shown here is derived from an EMBL/GenBank/DDBJ whole genome shotgun (WGS) entry which is preliminary data.</text>
</comment>
<keyword evidence="1" id="KW-0285">Flavoprotein</keyword>
<dbReference type="Gene3D" id="3.20.20.30">
    <property type="entry name" value="Luciferase-like domain"/>
    <property type="match status" value="1"/>
</dbReference>
<dbReference type="InterPro" id="IPR050172">
    <property type="entry name" value="SsuD_RutA_monooxygenase"/>
</dbReference>
<accession>A0ABS3K7B6</accession>
<keyword evidence="3" id="KW-0560">Oxidoreductase</keyword>
<evidence type="ECO:0000256" key="3">
    <source>
        <dbReference type="ARBA" id="ARBA00023002"/>
    </source>
</evidence>
<keyword evidence="2" id="KW-0288">FMN</keyword>
<dbReference type="SUPFAM" id="SSF51679">
    <property type="entry name" value="Bacterial luciferase-like"/>
    <property type="match status" value="1"/>
</dbReference>
<sequence>MTATDKTHPVRGEEEDTVPQKQDIEFIGMIQPRQQSEIHPASGEAIDLDYLRASAQAHDEGGFDRMLIGWYSNGPDGLQIAAHVGAHTKRVGMLVAHRPGFQAPTTAARSFNTLDQLTSGRAAIHVISGGDDTDQARDGDWLDKDARYARTDEYVSILKSIWAADKPVDHEGTYYRIKGASPEVRSVQKPRIPIYFGGASDAALRVAGRHADVYALWGETQAQVREIVARVREEAAKHGREKDVRFSLSFRPILAETEEAAWAKAERILARLREIRGQAILGPNNAAPRNAGSQRLLDAAALGDRPEGRLYTAIARETGARGNTTALVGTPRQVAEAFLEYYALGVTTFLIRGFDPLEDAVEYGRELLPLTKRLLAERQGRNVPVAAE</sequence>
<reference evidence="6 7" key="1">
    <citation type="submission" date="2020-09" db="EMBL/GenBank/DDBJ databases">
        <title>Roseomonas.</title>
        <authorList>
            <person name="Zhu W."/>
        </authorList>
    </citation>
    <scope>NUCLEOTIDE SEQUENCE [LARGE SCALE GENOMIC DNA]</scope>
    <source>
        <strain evidence="6 7">1311</strain>
    </source>
</reference>
<evidence type="ECO:0000259" key="5">
    <source>
        <dbReference type="Pfam" id="PF00296"/>
    </source>
</evidence>
<feature type="domain" description="Luciferase-like" evidence="5">
    <location>
        <begin position="25"/>
        <end position="347"/>
    </location>
</feature>
<evidence type="ECO:0000256" key="1">
    <source>
        <dbReference type="ARBA" id="ARBA00022630"/>
    </source>
</evidence>
<gene>
    <name evidence="6" type="ORF">IAI60_01845</name>
</gene>
<proteinExistence type="predicted"/>
<name>A0ABS3K7B6_9PROT</name>
<organism evidence="6 7">
    <name type="scientific">Roseomonas marmotae</name>
    <dbReference type="NCBI Taxonomy" id="2768161"/>
    <lineage>
        <taxon>Bacteria</taxon>
        <taxon>Pseudomonadati</taxon>
        <taxon>Pseudomonadota</taxon>
        <taxon>Alphaproteobacteria</taxon>
        <taxon>Acetobacterales</taxon>
        <taxon>Roseomonadaceae</taxon>
        <taxon>Roseomonas</taxon>
    </lineage>
</organism>